<evidence type="ECO:0000313" key="3">
    <source>
        <dbReference type="Proteomes" id="UP001648503"/>
    </source>
</evidence>
<evidence type="ECO:0000313" key="2">
    <source>
        <dbReference type="EMBL" id="KAH6597270.1"/>
    </source>
</evidence>
<comment type="caution">
    <text evidence="2">The sequence shown here is derived from an EMBL/GenBank/DDBJ whole genome shotgun (WGS) entry which is preliminary data.</text>
</comment>
<evidence type="ECO:0000256" key="1">
    <source>
        <dbReference type="SAM" id="SignalP"/>
    </source>
</evidence>
<proteinExistence type="predicted"/>
<reference evidence="2 3" key="1">
    <citation type="submission" date="2021-02" db="EMBL/GenBank/DDBJ databases">
        <title>Variation within the Batrachochytrium salamandrivorans European outbreak.</title>
        <authorList>
            <person name="Kelly M."/>
            <person name="Pasmans F."/>
            <person name="Shea T.P."/>
            <person name="Munoz J.F."/>
            <person name="Carranza S."/>
            <person name="Cuomo C.A."/>
            <person name="Martel A."/>
        </authorList>
    </citation>
    <scope>NUCLEOTIDE SEQUENCE [LARGE SCALE GENOMIC DNA]</scope>
    <source>
        <strain evidence="2 3">AMFP18/2</strain>
    </source>
</reference>
<dbReference type="EMBL" id="JAFCIX010000152">
    <property type="protein sequence ID" value="KAH6597270.1"/>
    <property type="molecule type" value="Genomic_DNA"/>
</dbReference>
<protein>
    <submittedName>
        <fullName evidence="2">Uncharacterized protein</fullName>
    </submittedName>
</protein>
<keyword evidence="1" id="KW-0732">Signal</keyword>
<feature type="signal peptide" evidence="1">
    <location>
        <begin position="1"/>
        <end position="18"/>
    </location>
</feature>
<sequence length="260" mass="28452">MQFFYLLSFVVVASYAAALPQPAGLSEKYSSNVDITLASILEARSYQPVSNTREDSDTLVLLKRQANSGGSSGGRLFFGTSPLPDLSLEEAKKLIDRVFKQGDLSLANISSTIDNVGDGYAEISENGEKVVTRIVGTAGGLLARYLRRSTYVNLAITLLTGTRERTIIDAIVSVTPPAEVSKAVLDFSRETMESVTGAYPKEKESDDLIANILKDTGAVRQKSEEVKIIYDQISTMMESLTKFTEEQQKLHDELVKAPRE</sequence>
<organism evidence="2 3">
    <name type="scientific">Batrachochytrium salamandrivorans</name>
    <dbReference type="NCBI Taxonomy" id="1357716"/>
    <lineage>
        <taxon>Eukaryota</taxon>
        <taxon>Fungi</taxon>
        <taxon>Fungi incertae sedis</taxon>
        <taxon>Chytridiomycota</taxon>
        <taxon>Chytridiomycota incertae sedis</taxon>
        <taxon>Chytridiomycetes</taxon>
        <taxon>Rhizophydiales</taxon>
        <taxon>Rhizophydiales incertae sedis</taxon>
        <taxon>Batrachochytrium</taxon>
    </lineage>
</organism>
<keyword evidence="3" id="KW-1185">Reference proteome</keyword>
<name>A0ABQ8FF79_9FUNG</name>
<feature type="chain" id="PRO_5045632105" evidence="1">
    <location>
        <begin position="19"/>
        <end position="260"/>
    </location>
</feature>
<gene>
    <name evidence="2" type="ORF">BASA50_004621</name>
</gene>
<accession>A0ABQ8FF79</accession>
<dbReference type="Proteomes" id="UP001648503">
    <property type="component" value="Unassembled WGS sequence"/>
</dbReference>